<dbReference type="FunFam" id="3.20.20.80:FF:000070">
    <property type="entry name" value="GDB1p Glycogen debranching enzyme"/>
    <property type="match status" value="1"/>
</dbReference>
<evidence type="ECO:0000259" key="19">
    <source>
        <dbReference type="Pfam" id="PF14701"/>
    </source>
</evidence>
<evidence type="ECO:0000256" key="3">
    <source>
        <dbReference type="ARBA" id="ARBA00003530"/>
    </source>
</evidence>
<dbReference type="EC" id="3.2.1.33" evidence="6"/>
<feature type="domain" description="Eukaryotic glycogen debranching enzyme N-terminal" evidence="18">
    <location>
        <begin position="118"/>
        <end position="218"/>
    </location>
</feature>
<dbReference type="Pfam" id="PF14702">
    <property type="entry name" value="hGDE_central"/>
    <property type="match status" value="1"/>
</dbReference>
<dbReference type="Pfam" id="PF06202">
    <property type="entry name" value="GDE_C"/>
    <property type="match status" value="1"/>
</dbReference>
<dbReference type="Gene3D" id="1.50.10.10">
    <property type="match status" value="1"/>
</dbReference>
<dbReference type="GO" id="GO:0005737">
    <property type="term" value="C:cytoplasm"/>
    <property type="evidence" value="ECO:0007669"/>
    <property type="project" value="UniProtKB-SubCell"/>
</dbReference>
<dbReference type="CDD" id="cd11327">
    <property type="entry name" value="AmyAc_Glg_debranch_2"/>
    <property type="match status" value="1"/>
</dbReference>
<keyword evidence="13" id="KW-0511">Multifunctional enzyme</keyword>
<dbReference type="OMA" id="YEEGHVH"/>
<feature type="domain" description="Glycogen debranching enzyme C-terminal" evidence="17">
    <location>
        <begin position="1124"/>
        <end position="1551"/>
    </location>
</feature>
<dbReference type="SUPFAM" id="SSF48208">
    <property type="entry name" value="Six-hairpin glycosidases"/>
    <property type="match status" value="1"/>
</dbReference>
<proteinExistence type="inferred from homology"/>
<comment type="catalytic activity">
    <reaction evidence="2">
        <text>Hydrolysis of (1-&gt;6)-alpha-D-glucosidic branch linkages in glycogen phosphorylase limit dextrin.</text>
        <dbReference type="EC" id="3.2.1.33"/>
    </reaction>
</comment>
<keyword evidence="11" id="KW-0378">Hydrolase</keyword>
<comment type="catalytic activity">
    <reaction evidence="1">
        <text>Transfers a segment of a (1-&gt;4)-alpha-D-glucan to a new position in an acceptor, which may be glucose or a (1-&gt;4)-alpha-D-glucan.</text>
        <dbReference type="EC" id="2.4.1.25"/>
    </reaction>
</comment>
<dbReference type="FunFam" id="3.20.20.80:FF:000242">
    <property type="entry name" value="Glycogen debranching enzyme Gdb1, putative"/>
    <property type="match status" value="1"/>
</dbReference>
<evidence type="ECO:0000313" key="22">
    <source>
        <dbReference type="Proteomes" id="UP000033140"/>
    </source>
</evidence>
<dbReference type="GO" id="GO:0004134">
    <property type="term" value="F:4-alpha-glucanotransferase activity"/>
    <property type="evidence" value="ECO:0007669"/>
    <property type="project" value="UniProtKB-EC"/>
</dbReference>
<keyword evidence="14" id="KW-0326">Glycosidase</keyword>
<keyword evidence="22" id="KW-1185">Reference proteome</keyword>
<dbReference type="Gene3D" id="3.20.20.80">
    <property type="entry name" value="Glycosidases"/>
    <property type="match status" value="2"/>
</dbReference>
<organism evidence="21 22">
    <name type="scientific">Saitoella complicata (strain BCRC 22490 / CBS 7301 / JCM 7358 / NBRC 10748 / NRRL Y-17804)</name>
    <dbReference type="NCBI Taxonomy" id="698492"/>
    <lineage>
        <taxon>Eukaryota</taxon>
        <taxon>Fungi</taxon>
        <taxon>Dikarya</taxon>
        <taxon>Ascomycota</taxon>
        <taxon>Taphrinomycotina</taxon>
        <taxon>Taphrinomycotina incertae sedis</taxon>
        <taxon>Saitoella</taxon>
    </lineage>
</organism>
<evidence type="ECO:0000256" key="8">
    <source>
        <dbReference type="ARBA" id="ARBA00022490"/>
    </source>
</evidence>
<dbReference type="STRING" id="698492.A0A0E9NAY6"/>
<dbReference type="PANTHER" id="PTHR10569:SF2">
    <property type="entry name" value="GLYCOGEN DEBRANCHING ENZYME"/>
    <property type="match status" value="1"/>
</dbReference>
<comment type="function">
    <text evidence="3">Multifunctional enzyme acting as 1,4-alpha-D-glucan:1,4-alpha-D-glucan 4-alpha-D-glycosyltransferase and amylo-1,6-glucosidase in glycogen degradation.</text>
</comment>
<keyword evidence="10" id="KW-0808">Transferase</keyword>
<dbReference type="InterPro" id="IPR017853">
    <property type="entry name" value="GH"/>
</dbReference>
<evidence type="ECO:0000256" key="4">
    <source>
        <dbReference type="ARBA" id="ARBA00004496"/>
    </source>
</evidence>
<comment type="caution">
    <text evidence="21">The sequence shown here is derived from an EMBL/GenBank/DDBJ whole genome shotgun (WGS) entry which is preliminary data.</text>
</comment>
<keyword evidence="12" id="KW-0320">Glycogen biosynthesis</keyword>
<dbReference type="GO" id="GO:0005978">
    <property type="term" value="P:glycogen biosynthetic process"/>
    <property type="evidence" value="ECO:0007669"/>
    <property type="project" value="UniProtKB-KW"/>
</dbReference>
<evidence type="ECO:0000256" key="14">
    <source>
        <dbReference type="ARBA" id="ARBA00023295"/>
    </source>
</evidence>
<dbReference type="GO" id="GO:0005980">
    <property type="term" value="P:glycogen catabolic process"/>
    <property type="evidence" value="ECO:0007669"/>
    <property type="project" value="InterPro"/>
</dbReference>
<dbReference type="InterPro" id="IPR032788">
    <property type="entry name" value="AGL_central"/>
</dbReference>
<protein>
    <recommendedName>
        <fullName evidence="7">Glycogen debranching enzyme</fullName>
        <ecNumber evidence="5">2.4.1.25</ecNumber>
        <ecNumber evidence="6">3.2.1.33</ecNumber>
    </recommendedName>
    <alternativeName>
        <fullName evidence="16">Glycogen debrancher</fullName>
    </alternativeName>
</protein>
<dbReference type="SUPFAM" id="SSF51445">
    <property type="entry name" value="(Trans)glycosidases"/>
    <property type="match status" value="1"/>
</dbReference>
<evidence type="ECO:0000256" key="13">
    <source>
        <dbReference type="ARBA" id="ARBA00023268"/>
    </source>
</evidence>
<dbReference type="InterPro" id="IPR008928">
    <property type="entry name" value="6-hairpin_glycosidase_sf"/>
</dbReference>
<dbReference type="EC" id="2.4.1.25" evidence="5"/>
<dbReference type="InterPro" id="IPR032790">
    <property type="entry name" value="GDE_C"/>
</dbReference>
<dbReference type="Proteomes" id="UP000033140">
    <property type="component" value="Unassembled WGS sequence"/>
</dbReference>
<dbReference type="Pfam" id="PF14699">
    <property type="entry name" value="hGDE_N"/>
    <property type="match status" value="1"/>
</dbReference>
<evidence type="ECO:0000256" key="7">
    <source>
        <dbReference type="ARBA" id="ARBA00020723"/>
    </source>
</evidence>
<feature type="domain" description="Glycogen debranching enzyme central" evidence="20">
    <location>
        <begin position="802"/>
        <end position="1036"/>
    </location>
</feature>
<keyword evidence="8" id="KW-0963">Cytoplasm</keyword>
<evidence type="ECO:0000256" key="5">
    <source>
        <dbReference type="ARBA" id="ARBA00012560"/>
    </source>
</evidence>
<dbReference type="Pfam" id="PF14701">
    <property type="entry name" value="hDGE_amylase"/>
    <property type="match status" value="1"/>
</dbReference>
<dbReference type="GO" id="GO:0004135">
    <property type="term" value="F:amylo-alpha-1,6-glucosidase activity"/>
    <property type="evidence" value="ECO:0007669"/>
    <property type="project" value="UniProtKB-EC"/>
</dbReference>
<dbReference type="FunFam" id="1.50.10.10:FF:000039">
    <property type="entry name" value="Glycogen debranching enzyme Gdb1, putative"/>
    <property type="match status" value="1"/>
</dbReference>
<reference evidence="21 22" key="2">
    <citation type="journal article" date="2014" name="J. Gen. Appl. Microbiol.">
        <title>The early diverging ascomycetous budding yeast Saitoella complicata has three histone deacetylases belonging to the Clr6, Hos2, and Rpd3 lineages.</title>
        <authorList>
            <person name="Nishida H."/>
            <person name="Matsumoto T."/>
            <person name="Kondo S."/>
            <person name="Hamamoto M."/>
            <person name="Yoshikawa H."/>
        </authorList>
    </citation>
    <scope>NUCLEOTIDE SEQUENCE [LARGE SCALE GENOMIC DNA]</scope>
    <source>
        <strain evidence="21 22">NRRL Y-17804</strain>
    </source>
</reference>
<dbReference type="InterPro" id="IPR010401">
    <property type="entry name" value="AGL/Gdb1"/>
</dbReference>
<dbReference type="PANTHER" id="PTHR10569">
    <property type="entry name" value="GLYCOGEN DEBRANCHING ENZYME"/>
    <property type="match status" value="1"/>
</dbReference>
<keyword evidence="9" id="KW-0328">Glycosyltransferase</keyword>
<evidence type="ECO:0000256" key="9">
    <source>
        <dbReference type="ARBA" id="ARBA00022676"/>
    </source>
</evidence>
<comment type="subcellular location">
    <subcellularLocation>
        <location evidence="4">Cytoplasm</location>
    </subcellularLocation>
</comment>
<evidence type="ECO:0000313" key="21">
    <source>
        <dbReference type="EMBL" id="GAO47042.1"/>
    </source>
</evidence>
<feature type="domain" description="Glycogen debranching enzyme glucanotransferase" evidence="19">
    <location>
        <begin position="222"/>
        <end position="654"/>
    </location>
</feature>
<dbReference type="InterPro" id="IPR012341">
    <property type="entry name" value="6hp_glycosidase-like_sf"/>
</dbReference>
<evidence type="ECO:0000256" key="11">
    <source>
        <dbReference type="ARBA" id="ARBA00022801"/>
    </source>
</evidence>
<evidence type="ECO:0000256" key="15">
    <source>
        <dbReference type="ARBA" id="ARBA00025780"/>
    </source>
</evidence>
<evidence type="ECO:0000256" key="10">
    <source>
        <dbReference type="ARBA" id="ARBA00022679"/>
    </source>
</evidence>
<comment type="similarity">
    <text evidence="15">Belongs to the glycogen debranching enzyme family.</text>
</comment>
<evidence type="ECO:0000256" key="12">
    <source>
        <dbReference type="ARBA" id="ARBA00023056"/>
    </source>
</evidence>
<evidence type="ECO:0000256" key="6">
    <source>
        <dbReference type="ARBA" id="ARBA00012778"/>
    </source>
</evidence>
<dbReference type="InterPro" id="IPR032792">
    <property type="entry name" value="AGL_glucanoTrfase"/>
</dbReference>
<evidence type="ECO:0000259" key="17">
    <source>
        <dbReference type="Pfam" id="PF06202"/>
    </source>
</evidence>
<reference evidence="21 22" key="1">
    <citation type="journal article" date="2011" name="J. Gen. Appl. Microbiol.">
        <title>Draft genome sequencing of the enigmatic yeast Saitoella complicata.</title>
        <authorList>
            <person name="Nishida H."/>
            <person name="Hamamoto M."/>
            <person name="Sugiyama J."/>
        </authorList>
    </citation>
    <scope>NUCLEOTIDE SEQUENCE [LARGE SCALE GENOMIC DNA]</scope>
    <source>
        <strain evidence="21 22">NRRL Y-17804</strain>
    </source>
</reference>
<name>A0A0E9NAY6_SAICN</name>
<evidence type="ECO:0000259" key="20">
    <source>
        <dbReference type="Pfam" id="PF14702"/>
    </source>
</evidence>
<reference evidence="21 22" key="3">
    <citation type="journal article" date="2015" name="Genome Announc.">
        <title>Draft Genome Sequence of the Archiascomycetous Yeast Saitoella complicata.</title>
        <authorList>
            <person name="Yamauchi K."/>
            <person name="Kondo S."/>
            <person name="Hamamoto M."/>
            <person name="Takahashi Y."/>
            <person name="Ogura Y."/>
            <person name="Hayashi T."/>
            <person name="Nishida H."/>
        </authorList>
    </citation>
    <scope>NUCLEOTIDE SEQUENCE [LARGE SCALE GENOMIC DNA]</scope>
    <source>
        <strain evidence="21 22">NRRL Y-17804</strain>
    </source>
</reference>
<evidence type="ECO:0000256" key="2">
    <source>
        <dbReference type="ARBA" id="ARBA00000927"/>
    </source>
</evidence>
<evidence type="ECO:0000256" key="16">
    <source>
        <dbReference type="ARBA" id="ARBA00031477"/>
    </source>
</evidence>
<evidence type="ECO:0000256" key="1">
    <source>
        <dbReference type="ARBA" id="ARBA00000439"/>
    </source>
</evidence>
<sequence>MVFQCFFIGQRPCSARFRLRNPSFPIELLFALAIPNAVKSSHTTHVTHSRSIPHTKLHTPPVPRLHPIPSTPYQLPSLFCKMALAKPLVYTLSLNDDGSPRIEGRFLRLPAPYEPYTLRFEIEGGSQVTRDGVFMCSYPEDEKKGFVRGQFREFPIAPDFNHTITIDIPIRLAGTFSYKIAYTPLPEWDPISSSKQTNGSTRTETETFYFIVDPALKMSGEPLPLEAVALQSVIAKWMGPVDEWDARLKAMKEKGYNMIHFTPLQMRGESNSPYSIYQQLEFADDLFGGKKLSKEEKENELGDMLAKMERDGLMGLTDVVWNHTANNSAWLQEHPEAGYNLVTAPWLRPAYELDTALLEFGAGLKKYGLPTNLENTGDLLRVMEGVKTHVLGQIKLWEFYVVDVKATAEEAVKAYTAGKFADEKFEINGGSSLVEKREAVRAKLSRTDHFGERFRKTLDGGVGAAFLRAVIGEGAGEDAARKEISSALDEVNLNFYKAYDADKEVILDQIYNRVKYVRLDEHGPKLGEINEVNPLIESYFTRLPKNKVTSKHDEGSLALANNGWIWAANALEDFAGPQSSAYLRREVIVWGDCVKLRYGKGKEDNPWLWDHMAEYTQLMARYFHGFRIDNCHSTPLWVGAYMLDAARRVRPDLYVVAELFTGSEDMDVVFVQNLGISGLIREGMVAWGAGELSRLVHRHGGRPIGSLDQGCLKKEGKTSDGKDAVVIPLQSSGVGALFMDCTHDNETPAQKRTAADTLSTGALVAMSASSVGSVYGFDEVFPKLLDLVGEERLYEEAVPEIGIAKIKGVLNRLHVEMGREGYDETHVHHEGEYITIHRFQPATGKGYMLIAHTAFQDHQERGEFSTITLTGTKVEGVLSAKLVVEGTEDQSDDQYLKGLKAHVEELEMPYFEEVDGATKITVPGHFPPGSIALLKTQIPGIPADLDEFLQDGMKDAVKGLDLIDLNVALYRADGEERDCISDGTYDVPGHGQLVYCGLEGWMAPLKQIIRHNDLAHALCQHLREGQWPLDYVVGRLEKYHEMFPRLQSLADWLRSKFDAVRKLPSFLLPRYFAIVIHTAYVACRTKAISLFAPYIQEGSHFVQSLALCSVQMQGRVKTTSLHPSEPMPSMAAGLPHFTNEWARCWGRDVFISIRGLFTATGRFDDAREHILAFATTLKHGMIPNLLDSIRKPRYNSRDSVWFFLQAIQDYTRMAPNGTDILKEKVKRRFPLDDTWCEWDSPDAYSYESSVEEIIQEVMQRHASGLHFREANADTGTLDSQMKPEGFNIDVEVDWETGLIFGGSPFNCGTWMDKMGESTKSGTKGTPATPRDGAAIEISGMLKSALRWINDLRKKGQFKWDGVDAKIDGKGVKVSFEEWEGKVQKSFERCYYVPENPEDDKNYDINPQVVNRRGIYKDLYRSSKEYEDYQLRPNFAIAMNVAPELFVPEHAARCLLLADKVLRPEGSVGMRTLDPSDYNFRPYYDQSEDSDDWHTAKGFSYHQGPAWGYPTGFFLRALLKFSLVDEKDTIQHIFYRLHPHREQIEKSPWAGLVFGYALGFVCGCEGVGGGVFDCCEVEESVCVYSEEKERREEKA</sequence>
<dbReference type="EMBL" id="BACD03000007">
    <property type="protein sequence ID" value="GAO47042.1"/>
    <property type="molecule type" value="Genomic_DNA"/>
</dbReference>
<evidence type="ECO:0000259" key="18">
    <source>
        <dbReference type="Pfam" id="PF14699"/>
    </source>
</evidence>
<dbReference type="InterPro" id="IPR029436">
    <property type="entry name" value="AGL_euk_N"/>
</dbReference>
<accession>A0A0E9NAY6</accession>
<gene>
    <name evidence="21" type="ORF">G7K_1255-t1</name>
</gene>